<reference evidence="2 3" key="3">
    <citation type="journal article" date="2017" name="G3 (Bethesda)">
        <title>Comparative analysis highlights variable genome content of wheat rusts and divergence of the mating loci.</title>
        <authorList>
            <person name="Cuomo C.A."/>
            <person name="Bakkeren G."/>
            <person name="Khalil H.B."/>
            <person name="Panwar V."/>
            <person name="Joly D."/>
            <person name="Linning R."/>
            <person name="Sakthikumar S."/>
            <person name="Song X."/>
            <person name="Adiconis X."/>
            <person name="Fan L."/>
            <person name="Goldberg J.M."/>
            <person name="Levin J.Z."/>
            <person name="Young S."/>
            <person name="Zeng Q."/>
            <person name="Anikster Y."/>
            <person name="Bruce M."/>
            <person name="Wang M."/>
            <person name="Yin C."/>
            <person name="McCallum B."/>
            <person name="Szabo L.J."/>
            <person name="Hulbert S."/>
            <person name="Chen X."/>
            <person name="Fellers J.P."/>
        </authorList>
    </citation>
    <scope>NUCLEOTIDE SEQUENCE</scope>
    <source>
        <strain evidence="2">isolate 1-1 / race 1 (BBBD)</strain>
        <strain evidence="3">Isolate 1-1 / race 1 (BBBD)</strain>
    </source>
</reference>
<dbReference type="Proteomes" id="UP000005240">
    <property type="component" value="Unassembled WGS sequence"/>
</dbReference>
<reference evidence="2" key="4">
    <citation type="submission" date="2025-05" db="UniProtKB">
        <authorList>
            <consortium name="EnsemblFungi"/>
        </authorList>
    </citation>
    <scope>IDENTIFICATION</scope>
    <source>
        <strain evidence="2">isolate 1-1 / race 1 (BBBD)</strain>
    </source>
</reference>
<reference evidence="1" key="2">
    <citation type="submission" date="2016-05" db="EMBL/GenBank/DDBJ databases">
        <title>Comparative analysis highlights variable genome content of wheat rusts and divergence of the mating loci.</title>
        <authorList>
            <person name="Cuomo C.A."/>
            <person name="Bakkeren G."/>
            <person name="Szabo L."/>
            <person name="Khalil H."/>
            <person name="Joly D."/>
            <person name="Goldberg J."/>
            <person name="Young S."/>
            <person name="Zeng Q."/>
            <person name="Fellers J."/>
        </authorList>
    </citation>
    <scope>NUCLEOTIDE SEQUENCE [LARGE SCALE GENOMIC DNA]</scope>
    <source>
        <strain evidence="1">1-1 BBBD Race 1</strain>
    </source>
</reference>
<dbReference type="VEuPathDB" id="FungiDB:PTTG_06623"/>
<dbReference type="EnsemblFungi" id="PTTG_06623-t43_1">
    <property type="protein sequence ID" value="PTTG_06623-t43_1-p1"/>
    <property type="gene ID" value="PTTG_06623"/>
</dbReference>
<protein>
    <recommendedName>
        <fullName evidence="4">HAT C-terminal dimerisation domain-containing protein</fullName>
    </recommendedName>
</protein>
<organism evidence="1">
    <name type="scientific">Puccinia triticina (isolate 1-1 / race 1 (BBBD))</name>
    <name type="common">Brown leaf rust fungus</name>
    <dbReference type="NCBI Taxonomy" id="630390"/>
    <lineage>
        <taxon>Eukaryota</taxon>
        <taxon>Fungi</taxon>
        <taxon>Dikarya</taxon>
        <taxon>Basidiomycota</taxon>
        <taxon>Pucciniomycotina</taxon>
        <taxon>Pucciniomycetes</taxon>
        <taxon>Pucciniales</taxon>
        <taxon>Pucciniaceae</taxon>
        <taxon>Puccinia</taxon>
    </lineage>
</organism>
<dbReference type="SUPFAM" id="SSF53098">
    <property type="entry name" value="Ribonuclease H-like"/>
    <property type="match status" value="1"/>
</dbReference>
<evidence type="ECO:0000313" key="1">
    <source>
        <dbReference type="EMBL" id="OAV90031.1"/>
    </source>
</evidence>
<dbReference type="EMBL" id="ADAS02000110">
    <property type="protein sequence ID" value="OAV90031.1"/>
    <property type="molecule type" value="Genomic_DNA"/>
</dbReference>
<keyword evidence="3" id="KW-1185">Reference proteome</keyword>
<dbReference type="AlphaFoldDB" id="A0A180GBM4"/>
<dbReference type="OrthoDB" id="2505751at2759"/>
<name>A0A180GBM4_PUCT1</name>
<sequence>MIKLRRLVNEENPHILKIHCTLHVFNLMAKQISAHPSMDSVVKANKILVNYFTTAGFWREHLTTWQKAKGIKHGLQTLCETRWYSMAKVCLGVQTHEAGFKKCLELLSDPIVDTPTMPNNIIQAIKNHDHFTENQTLVSLLTPIIDAIASLERTETTLADIWKELLIAHKKIQNVNVYSCFEAFKRHCLETLESQTKVYHDDVYVVAFFLHPKYCCVAVSKKHSLSDVTQMIIRLAKQFKLTKGKALTLQDATNWYYNQLYPYNSKNVDKLLDYWMTVPETPKSNALKKLSISLLEIVPHAARVKGLFSMMNAIKTKARNQMSTNTLKMMTQLKLHLLQGDSLLNNRKKRKQKDGKDCTSEYKNMNIYNAFLTKTELED</sequence>
<evidence type="ECO:0000313" key="2">
    <source>
        <dbReference type="EnsemblFungi" id="PTTG_06623-t43_1-p1"/>
    </source>
</evidence>
<proteinExistence type="predicted"/>
<evidence type="ECO:0000313" key="3">
    <source>
        <dbReference type="Proteomes" id="UP000005240"/>
    </source>
</evidence>
<reference evidence="1" key="1">
    <citation type="submission" date="2009-11" db="EMBL/GenBank/DDBJ databases">
        <authorList>
            <consortium name="The Broad Institute Genome Sequencing Platform"/>
            <person name="Ward D."/>
            <person name="Feldgarden M."/>
            <person name="Earl A."/>
            <person name="Young S.K."/>
            <person name="Zeng Q."/>
            <person name="Koehrsen M."/>
            <person name="Alvarado L."/>
            <person name="Berlin A."/>
            <person name="Bochicchio J."/>
            <person name="Borenstein D."/>
            <person name="Chapman S.B."/>
            <person name="Chen Z."/>
            <person name="Engels R."/>
            <person name="Freedman E."/>
            <person name="Gellesch M."/>
            <person name="Goldberg J."/>
            <person name="Griggs A."/>
            <person name="Gujja S."/>
            <person name="Heilman E."/>
            <person name="Heiman D."/>
            <person name="Hepburn T."/>
            <person name="Howarth C."/>
            <person name="Jen D."/>
            <person name="Larson L."/>
            <person name="Lewis B."/>
            <person name="Mehta T."/>
            <person name="Park D."/>
            <person name="Pearson M."/>
            <person name="Roberts A."/>
            <person name="Saif S."/>
            <person name="Shea T."/>
            <person name="Shenoy N."/>
            <person name="Sisk P."/>
            <person name="Stolte C."/>
            <person name="Sykes S."/>
            <person name="Thomson T."/>
            <person name="Walk T."/>
            <person name="White J."/>
            <person name="Yandava C."/>
            <person name="Izard J."/>
            <person name="Baranova O.V."/>
            <person name="Blanton J.M."/>
            <person name="Tanner A.C."/>
            <person name="Dewhirst F.E."/>
            <person name="Haas B."/>
            <person name="Nusbaum C."/>
            <person name="Birren B."/>
        </authorList>
    </citation>
    <scope>NUCLEOTIDE SEQUENCE [LARGE SCALE GENOMIC DNA]</scope>
    <source>
        <strain evidence="1">1-1 BBBD Race 1</strain>
    </source>
</reference>
<dbReference type="InterPro" id="IPR012337">
    <property type="entry name" value="RNaseH-like_sf"/>
</dbReference>
<evidence type="ECO:0008006" key="4">
    <source>
        <dbReference type="Google" id="ProtNLM"/>
    </source>
</evidence>
<gene>
    <name evidence="1" type="ORF">PTTG_06623</name>
</gene>
<accession>A0A180GBM4</accession>
<feature type="non-terminal residue" evidence="1">
    <location>
        <position position="379"/>
    </location>
</feature>